<feature type="transmembrane region" description="Helical" evidence="1">
    <location>
        <begin position="189"/>
        <end position="216"/>
    </location>
</feature>
<dbReference type="Pfam" id="PF00892">
    <property type="entry name" value="EamA"/>
    <property type="match status" value="2"/>
</dbReference>
<feature type="transmembrane region" description="Helical" evidence="1">
    <location>
        <begin position="158"/>
        <end position="177"/>
    </location>
</feature>
<dbReference type="GO" id="GO:0016020">
    <property type="term" value="C:membrane"/>
    <property type="evidence" value="ECO:0007669"/>
    <property type="project" value="InterPro"/>
</dbReference>
<evidence type="ECO:0000259" key="2">
    <source>
        <dbReference type="Pfam" id="PF00892"/>
    </source>
</evidence>
<reference evidence="3" key="1">
    <citation type="submission" date="2016-04" db="EMBL/GenBank/DDBJ databases">
        <authorList>
            <person name="Evans L.H."/>
            <person name="Alamgir A."/>
            <person name="Owens N."/>
            <person name="Weber N.D."/>
            <person name="Virtaneva K."/>
            <person name="Barbian K."/>
            <person name="Babar A."/>
            <person name="Rosenke K."/>
        </authorList>
    </citation>
    <scope>NUCLEOTIDE SEQUENCE</scope>
    <source>
        <strain evidence="3">86</strain>
    </source>
</reference>
<proteinExistence type="predicted"/>
<dbReference type="PANTHER" id="PTHR22911">
    <property type="entry name" value="ACYL-MALONYL CONDENSING ENZYME-RELATED"/>
    <property type="match status" value="1"/>
</dbReference>
<protein>
    <recommendedName>
        <fullName evidence="2">EamA domain-containing protein</fullName>
    </recommendedName>
</protein>
<feature type="domain" description="EamA" evidence="2">
    <location>
        <begin position="160"/>
        <end position="297"/>
    </location>
</feature>
<dbReference type="SUPFAM" id="SSF103481">
    <property type="entry name" value="Multidrug resistance efflux transporter EmrE"/>
    <property type="match status" value="2"/>
</dbReference>
<feature type="transmembrane region" description="Helical" evidence="1">
    <location>
        <begin position="62"/>
        <end position="84"/>
    </location>
</feature>
<feature type="transmembrane region" description="Helical" evidence="1">
    <location>
        <begin position="228"/>
        <end position="249"/>
    </location>
</feature>
<feature type="domain" description="EamA" evidence="2">
    <location>
        <begin position="4"/>
        <end position="137"/>
    </location>
</feature>
<keyword evidence="1" id="KW-0472">Membrane</keyword>
<feature type="transmembrane region" description="Helical" evidence="1">
    <location>
        <begin position="120"/>
        <end position="138"/>
    </location>
</feature>
<keyword evidence="1" id="KW-0812">Transmembrane</keyword>
<dbReference type="EMBL" id="FLUQ01000002">
    <property type="protein sequence ID" value="SBW06213.1"/>
    <property type="molecule type" value="Genomic_DNA"/>
</dbReference>
<name>A0A212K3D1_9DELT</name>
<evidence type="ECO:0000313" key="3">
    <source>
        <dbReference type="EMBL" id="SBW06213.1"/>
    </source>
</evidence>
<dbReference type="PANTHER" id="PTHR22911:SF137">
    <property type="entry name" value="SOLUTE CARRIER FAMILY 35 MEMBER G2-RELATED"/>
    <property type="match status" value="1"/>
</dbReference>
<accession>A0A212K3D1</accession>
<dbReference type="InterPro" id="IPR000620">
    <property type="entry name" value="EamA_dom"/>
</dbReference>
<evidence type="ECO:0000256" key="1">
    <source>
        <dbReference type="SAM" id="Phobius"/>
    </source>
</evidence>
<feature type="transmembrane region" description="Helical" evidence="1">
    <location>
        <begin position="255"/>
        <end position="275"/>
    </location>
</feature>
<dbReference type="AlphaFoldDB" id="A0A212K3D1"/>
<feature type="transmembrane region" description="Helical" evidence="1">
    <location>
        <begin position="36"/>
        <end position="56"/>
    </location>
</feature>
<dbReference type="InterPro" id="IPR037185">
    <property type="entry name" value="EmrE-like"/>
</dbReference>
<keyword evidence="1" id="KW-1133">Transmembrane helix</keyword>
<feature type="transmembrane region" description="Helical" evidence="1">
    <location>
        <begin position="96"/>
        <end position="114"/>
    </location>
</feature>
<sequence length="300" mass="30383">MAGSGELAAICTAASWGVASQINSAVARRTGATSLALLRLPYMAVLCGILCLIFNAEAAVSLKAALLLSLSGFLGLAMGDVLLYRSILIIGPTMGILMLSLSSSLTAVIGWLFLGEALPLQAVFGICLTLAGVTVVVLEHSESILMPGQAVPQGRQLALGVGLAGAAACGLAVAYVAQRMAMQTGVQPLWAGFIRIAGGGGALWAIGIVTGWSGAAVRTFAAQPTARWMLLVSCSAGSLGVWGASYALAHAPAGVAATLIGLQPIVVACIGAAWYRRKLSSRVVCGSLVAFTGTALVCLR</sequence>
<gene>
    <name evidence="3" type="ORF">KL86DPRO_20623</name>
</gene>
<organism evidence="3">
    <name type="scientific">uncultured delta proteobacterium</name>
    <dbReference type="NCBI Taxonomy" id="34034"/>
    <lineage>
        <taxon>Bacteria</taxon>
        <taxon>Deltaproteobacteria</taxon>
        <taxon>environmental samples</taxon>
    </lineage>
</organism>